<keyword evidence="5" id="KW-1185">Reference proteome</keyword>
<evidence type="ECO:0000256" key="2">
    <source>
        <dbReference type="PROSITE-ProRule" id="PRU00169"/>
    </source>
</evidence>
<dbReference type="RefSeq" id="WP_015956551.1">
    <property type="nucleotide sequence ID" value="NC_011729.1"/>
</dbReference>
<dbReference type="AlphaFoldDB" id="B7KBJ0"/>
<dbReference type="CDD" id="cd00156">
    <property type="entry name" value="REC"/>
    <property type="match status" value="1"/>
</dbReference>
<keyword evidence="1 2" id="KW-0597">Phosphoprotein</keyword>
<dbReference type="eggNOG" id="COG3706">
    <property type="taxonomic scope" value="Bacteria"/>
</dbReference>
<dbReference type="PROSITE" id="PS50110">
    <property type="entry name" value="RESPONSE_REGULATORY"/>
    <property type="match status" value="1"/>
</dbReference>
<dbReference type="PANTHER" id="PTHR44591">
    <property type="entry name" value="STRESS RESPONSE REGULATOR PROTEIN 1"/>
    <property type="match status" value="1"/>
</dbReference>
<dbReference type="STRING" id="65393.PCC7424_4606"/>
<dbReference type="EMBL" id="CP001291">
    <property type="protein sequence ID" value="ACK72968.1"/>
    <property type="molecule type" value="Genomic_DNA"/>
</dbReference>
<dbReference type="InterPro" id="IPR001789">
    <property type="entry name" value="Sig_transdc_resp-reg_receiver"/>
</dbReference>
<dbReference type="PANTHER" id="PTHR44591:SF3">
    <property type="entry name" value="RESPONSE REGULATORY DOMAIN-CONTAINING PROTEIN"/>
    <property type="match status" value="1"/>
</dbReference>
<dbReference type="Proteomes" id="UP000002384">
    <property type="component" value="Chromosome"/>
</dbReference>
<dbReference type="KEGG" id="cyc:PCC7424_4606"/>
<dbReference type="Pfam" id="PF14332">
    <property type="entry name" value="DUF4388"/>
    <property type="match status" value="1"/>
</dbReference>
<dbReference type="OrthoDB" id="417415at2"/>
<evidence type="ECO:0000259" key="3">
    <source>
        <dbReference type="PROSITE" id="PS50110"/>
    </source>
</evidence>
<dbReference type="InterPro" id="IPR011006">
    <property type="entry name" value="CheY-like_superfamily"/>
</dbReference>
<evidence type="ECO:0000313" key="5">
    <source>
        <dbReference type="Proteomes" id="UP000002384"/>
    </source>
</evidence>
<dbReference type="GO" id="GO:0000160">
    <property type="term" value="P:phosphorelay signal transduction system"/>
    <property type="evidence" value="ECO:0007669"/>
    <property type="project" value="InterPro"/>
</dbReference>
<name>B7KBJ0_GLOC7</name>
<dbReference type="SMART" id="SM00448">
    <property type="entry name" value="REC"/>
    <property type="match status" value="1"/>
</dbReference>
<organism evidence="4 5">
    <name type="scientific">Gloeothece citriformis (strain PCC 7424)</name>
    <name type="common">Cyanothece sp. (strain PCC 7424)</name>
    <dbReference type="NCBI Taxonomy" id="65393"/>
    <lineage>
        <taxon>Bacteria</taxon>
        <taxon>Bacillati</taxon>
        <taxon>Cyanobacteriota</taxon>
        <taxon>Cyanophyceae</taxon>
        <taxon>Oscillatoriophycideae</taxon>
        <taxon>Chroococcales</taxon>
        <taxon>Aphanothecaceae</taxon>
        <taxon>Gloeothece</taxon>
        <taxon>Gloeothece citriformis</taxon>
    </lineage>
</organism>
<reference evidence="5" key="1">
    <citation type="journal article" date="2011" name="MBio">
        <title>Novel metabolic attributes of the genus Cyanothece, comprising a group of unicellular nitrogen-fixing Cyanobacteria.</title>
        <authorList>
            <person name="Bandyopadhyay A."/>
            <person name="Elvitigala T."/>
            <person name="Welsh E."/>
            <person name="Stockel J."/>
            <person name="Liberton M."/>
            <person name="Min H."/>
            <person name="Sherman L.A."/>
            <person name="Pakrasi H.B."/>
        </authorList>
    </citation>
    <scope>NUCLEOTIDE SEQUENCE [LARGE SCALE GENOMIC DNA]</scope>
    <source>
        <strain evidence="5">PCC 7424</strain>
    </source>
</reference>
<dbReference type="InterPro" id="IPR050595">
    <property type="entry name" value="Bact_response_regulator"/>
</dbReference>
<dbReference type="HOGENOM" id="CLU_031371_1_1_3"/>
<proteinExistence type="predicted"/>
<dbReference type="Gene3D" id="3.40.50.2300">
    <property type="match status" value="1"/>
</dbReference>
<protein>
    <submittedName>
        <fullName evidence="4">Response regulator receiver protein</fullName>
    </submittedName>
</protein>
<feature type="modified residue" description="4-aspartylphosphate" evidence="2">
    <location>
        <position position="340"/>
    </location>
</feature>
<dbReference type="Pfam" id="PF00072">
    <property type="entry name" value="Response_reg"/>
    <property type="match status" value="1"/>
</dbReference>
<feature type="domain" description="Response regulatory" evidence="3">
    <location>
        <begin position="291"/>
        <end position="407"/>
    </location>
</feature>
<dbReference type="InterPro" id="IPR025497">
    <property type="entry name" value="PatA-like_N"/>
</dbReference>
<evidence type="ECO:0000256" key="1">
    <source>
        <dbReference type="ARBA" id="ARBA00022553"/>
    </source>
</evidence>
<dbReference type="SUPFAM" id="SSF52172">
    <property type="entry name" value="CheY-like"/>
    <property type="match status" value="1"/>
</dbReference>
<gene>
    <name evidence="4" type="ordered locus">PCC7424_4606</name>
</gene>
<evidence type="ECO:0000313" key="4">
    <source>
        <dbReference type="EMBL" id="ACK72968.1"/>
    </source>
</evidence>
<sequence length="408" mass="46633">MNPAFNPFKLLTQVAIAHPNEQLNLTSGNVRWNIYFYQGKIRYATHSLQSLETIESCLYSLGYGEEIPKISRGMAQGNLSLEKGSKCVEKAIKWLTEHKNLSQSQKMQLLTQLTKEALETFVWVRNGKYNLNQEQFCSLSIDNGLNLEELLHFWQKKLQAWQKLSPLIYSPYQRPYCPDVSLIPSSISSTSANILKKIAQLKGKISIRQLSILLKSDDLKVAEFLYPYIQSRVLHLYPPLTPLDQLPRIPSAPPSTLSQKTTVNLNQNNQLFLSHENITHPQDYQTNKVTKIICIDDSETMLNTFKTYLNSDRFQLYTLSNATTALNKLFEIKPDLLLVDIEMPGVQGDQFSKILKRSTAFKNLPIIIVSADLAKIQASKINGQLANDFLKKPFTKEDLLKKIYKYLN</sequence>
<accession>B7KBJ0</accession>